<evidence type="ECO:0000313" key="4">
    <source>
        <dbReference type="EMBL" id="CAG8810678.1"/>
    </source>
</evidence>
<feature type="domain" description="RING-type" evidence="3">
    <location>
        <begin position="49"/>
        <end position="92"/>
    </location>
</feature>
<organism evidence="4 5">
    <name type="scientific">Gigaspora margarita</name>
    <dbReference type="NCBI Taxonomy" id="4874"/>
    <lineage>
        <taxon>Eukaryota</taxon>
        <taxon>Fungi</taxon>
        <taxon>Fungi incertae sedis</taxon>
        <taxon>Mucoromycota</taxon>
        <taxon>Glomeromycotina</taxon>
        <taxon>Glomeromycetes</taxon>
        <taxon>Diversisporales</taxon>
        <taxon>Gigasporaceae</taxon>
        <taxon>Gigaspora</taxon>
    </lineage>
</organism>
<dbReference type="InterPro" id="IPR001841">
    <property type="entry name" value="Znf_RING"/>
</dbReference>
<reference evidence="4 5" key="1">
    <citation type="submission" date="2021-06" db="EMBL/GenBank/DDBJ databases">
        <authorList>
            <person name="Kallberg Y."/>
            <person name="Tangrot J."/>
            <person name="Rosling A."/>
        </authorList>
    </citation>
    <scope>NUCLEOTIDE SEQUENCE [LARGE SCALE GENOMIC DNA]</scope>
    <source>
        <strain evidence="4 5">120-4 pot B 10/14</strain>
    </source>
</reference>
<feature type="non-terminal residue" evidence="4">
    <location>
        <position position="920"/>
    </location>
</feature>
<dbReference type="SUPFAM" id="SSF57850">
    <property type="entry name" value="RING/U-box"/>
    <property type="match status" value="1"/>
</dbReference>
<protein>
    <submittedName>
        <fullName evidence="4">44391_t:CDS:1</fullName>
    </submittedName>
</protein>
<evidence type="ECO:0000256" key="1">
    <source>
        <dbReference type="PROSITE-ProRule" id="PRU00175"/>
    </source>
</evidence>
<keyword evidence="5" id="KW-1185">Reference proteome</keyword>
<name>A0ABN7W0J4_GIGMA</name>
<dbReference type="PANTHER" id="PTHR34825">
    <property type="entry name" value="CONSERVED PROTEIN, WITH A WEAK D-GALACTARATE DEHYDRATASE/ALTRONATE HYDROLASE DOMAIN"/>
    <property type="match status" value="1"/>
</dbReference>
<dbReference type="Gene3D" id="3.30.40.10">
    <property type="entry name" value="Zinc/RING finger domain, C3HC4 (zinc finger)"/>
    <property type="match status" value="1"/>
</dbReference>
<comment type="caution">
    <text evidence="4">The sequence shown here is derived from an EMBL/GenBank/DDBJ whole genome shotgun (WGS) entry which is preliminary data.</text>
</comment>
<dbReference type="Pfam" id="PF09820">
    <property type="entry name" value="AAA-ATPase_like"/>
    <property type="match status" value="1"/>
</dbReference>
<evidence type="ECO:0000313" key="5">
    <source>
        <dbReference type="Proteomes" id="UP000789901"/>
    </source>
</evidence>
<dbReference type="InterPro" id="IPR013083">
    <property type="entry name" value="Znf_RING/FYVE/PHD"/>
</dbReference>
<dbReference type="PROSITE" id="PS50089">
    <property type="entry name" value="ZF_RING_2"/>
    <property type="match status" value="1"/>
</dbReference>
<gene>
    <name evidence="4" type="ORF">GMARGA_LOCUS25147</name>
</gene>
<keyword evidence="1" id="KW-0862">Zinc</keyword>
<accession>A0ABN7W0J4</accession>
<dbReference type="InterPro" id="IPR018631">
    <property type="entry name" value="AAA-ATPase-like_dom"/>
</dbReference>
<keyword evidence="1" id="KW-0863">Zinc-finger</keyword>
<dbReference type="EMBL" id="CAJVQB010027510">
    <property type="protein sequence ID" value="CAG8810678.1"/>
    <property type="molecule type" value="Genomic_DNA"/>
</dbReference>
<feature type="region of interest" description="Disordered" evidence="2">
    <location>
        <begin position="116"/>
        <end position="146"/>
    </location>
</feature>
<dbReference type="PANTHER" id="PTHR34825:SF2">
    <property type="entry name" value="AAA-ATPASE-LIKE DOMAIN-CONTAINING PROTEIN"/>
    <property type="match status" value="1"/>
</dbReference>
<sequence>MSNEPLSEGELAKKYPKRSELLKSLGINILKGHPNSLASNITIQELENCHECNEEIFLNPPKAFTMLVCGHTLHHDCLEKSNRDKQKTCSICFVDNEGPASAEVQDVDMTEAVEGESEETSNLTGAVGSLSVSGGGATPRSESKSVESDKVQGLIKELSMPTLITYLKGRESNFWSYMEFLTLNRTIVIESPPFTNNWTGLNGTWFKRFAQASEELGSVSTAVVEEKDVRLYWEDVIDERKKATLDIYQVVGENVGEEIQDEFKPPSKRLKKDEPEKIPEPTEVWLTFLFLAYFKTLYFESCVPPTEADLIELEKVSDKSSLKPLKIFSTGSFIDLRKGGGYYLDKTHFISKIEDLNVRAILSLRPHRFGKTLFLSTLSSYYDIKNREQFKQIFGDLYIGKKPTSLATSFLILELDFSGLRTNETYDIFNANFHTNLNIHMSWFMDRYQQELGRYSQVIDENADALANFLRLLKAVQSSGHELYVFIDEYDASMNEALRNETILQVLTNHHNKESVFIKSKIELIESSFKQFYSRLKTACDKGITRVFQTGVTPVVMAEFTSGFNISADLALREEFGIYVELLLDNAFGNGFLFDVKEGVIKWLKEELGGYFFNPDQPEGVFNTAYYSDDTSIIIKKLLRFPSDPHTLPSQTTLNLIINNPLGKSILTEALNRRSLESKNGIEQRFRLINIRELATDRTPLLSFLFYTGALTYQQNSLQYNFQIPNRVSEREFIAEALKIYDWKEEDLIPVRKCLQILEGENNIEPLGRFVEQALLKPLKDNSVKHSNEEALKQAFLDTLILTLRADIEPEFQVYPHSYDLNGKAIDLVKTSTGRRIAIEFDNIKMECIKLDRARGSWQEATQVSRSLVAKSEDEILSLEISDHYRPNQKTVREVLEWKIKKKSIEYLDPLKKRKDAELS</sequence>
<evidence type="ECO:0000259" key="3">
    <source>
        <dbReference type="PROSITE" id="PS50089"/>
    </source>
</evidence>
<evidence type="ECO:0000256" key="2">
    <source>
        <dbReference type="SAM" id="MobiDB-lite"/>
    </source>
</evidence>
<dbReference type="Proteomes" id="UP000789901">
    <property type="component" value="Unassembled WGS sequence"/>
</dbReference>
<feature type="compositionally biased region" description="Low complexity" evidence="2">
    <location>
        <begin position="123"/>
        <end position="132"/>
    </location>
</feature>
<keyword evidence="1" id="KW-0479">Metal-binding</keyword>
<proteinExistence type="predicted"/>